<gene>
    <name evidence="1" type="ORF">ACOLOM_LOCUS11623</name>
</gene>
<sequence>MNWVEPHPKRLPTPNEILRIKDEVALLDFEIASLYTYLRELERDRDNKASFVAPIRRIPPEILGDIAMACLQVGIPPYILSQVSSLMRDAVNGMKKLWSSIHYFVPRGQNMADKDLTVTPVSRPFMRDTSVHMVLSLLGGSPISKQILAISP</sequence>
<name>A0ACA9PZ93_9GLOM</name>
<feature type="non-terminal residue" evidence="1">
    <location>
        <position position="152"/>
    </location>
</feature>
<evidence type="ECO:0000313" key="1">
    <source>
        <dbReference type="EMBL" id="CAG8730828.1"/>
    </source>
</evidence>
<evidence type="ECO:0000313" key="2">
    <source>
        <dbReference type="Proteomes" id="UP000789525"/>
    </source>
</evidence>
<protein>
    <submittedName>
        <fullName evidence="1">15214_t:CDS:1</fullName>
    </submittedName>
</protein>
<keyword evidence="2" id="KW-1185">Reference proteome</keyword>
<accession>A0ACA9PZ93</accession>
<dbReference type="EMBL" id="CAJVPT010042788">
    <property type="protein sequence ID" value="CAG8730828.1"/>
    <property type="molecule type" value="Genomic_DNA"/>
</dbReference>
<organism evidence="1 2">
    <name type="scientific">Acaulospora colombiana</name>
    <dbReference type="NCBI Taxonomy" id="27376"/>
    <lineage>
        <taxon>Eukaryota</taxon>
        <taxon>Fungi</taxon>
        <taxon>Fungi incertae sedis</taxon>
        <taxon>Mucoromycota</taxon>
        <taxon>Glomeromycotina</taxon>
        <taxon>Glomeromycetes</taxon>
        <taxon>Diversisporales</taxon>
        <taxon>Acaulosporaceae</taxon>
        <taxon>Acaulospora</taxon>
    </lineage>
</organism>
<dbReference type="Proteomes" id="UP000789525">
    <property type="component" value="Unassembled WGS sequence"/>
</dbReference>
<comment type="caution">
    <text evidence="1">The sequence shown here is derived from an EMBL/GenBank/DDBJ whole genome shotgun (WGS) entry which is preliminary data.</text>
</comment>
<reference evidence="1" key="1">
    <citation type="submission" date="2021-06" db="EMBL/GenBank/DDBJ databases">
        <authorList>
            <person name="Kallberg Y."/>
            <person name="Tangrot J."/>
            <person name="Rosling A."/>
        </authorList>
    </citation>
    <scope>NUCLEOTIDE SEQUENCE</scope>
    <source>
        <strain evidence="1">CL356</strain>
    </source>
</reference>
<proteinExistence type="predicted"/>